<comment type="caution">
    <text evidence="2">The sequence shown here is derived from an EMBL/GenBank/DDBJ whole genome shotgun (WGS) entry which is preliminary data.</text>
</comment>
<feature type="compositionally biased region" description="Polar residues" evidence="1">
    <location>
        <begin position="65"/>
        <end position="75"/>
    </location>
</feature>
<proteinExistence type="predicted"/>
<reference evidence="2" key="1">
    <citation type="submission" date="2018-11" db="EMBL/GenBank/DDBJ databases">
        <authorList>
            <consortium name="Pathogen Informatics"/>
        </authorList>
    </citation>
    <scope>NUCLEOTIDE SEQUENCE</scope>
</reference>
<dbReference type="EMBL" id="CAAALY010254280">
    <property type="protein sequence ID" value="VEL37199.1"/>
    <property type="molecule type" value="Genomic_DNA"/>
</dbReference>
<keyword evidence="3" id="KW-1185">Reference proteome</keyword>
<accession>A0A448XI30</accession>
<dbReference type="AlphaFoldDB" id="A0A448XI30"/>
<protein>
    <submittedName>
        <fullName evidence="2">Uncharacterized protein</fullName>
    </submittedName>
</protein>
<dbReference type="Proteomes" id="UP000784294">
    <property type="component" value="Unassembled WGS sequence"/>
</dbReference>
<evidence type="ECO:0000256" key="1">
    <source>
        <dbReference type="SAM" id="MobiDB-lite"/>
    </source>
</evidence>
<sequence length="139" mass="14687">MFDASVNEETSGPCDTVGWPVANTGFVGHHDFRLVGSGRSVCRVLLIMARITDDADNDAGEMSGNALSQRSESGNDQTSRLVGLIAVASVDRAPIPGSPRNGQLFRGQDRIGPSQSWSFPSHPVNVSVSLTGAQKLASY</sequence>
<gene>
    <name evidence="2" type="ORF">PXEA_LOCUS30639</name>
</gene>
<feature type="region of interest" description="Disordered" evidence="1">
    <location>
        <begin position="93"/>
        <end position="118"/>
    </location>
</feature>
<name>A0A448XI30_9PLAT</name>
<feature type="region of interest" description="Disordered" evidence="1">
    <location>
        <begin position="56"/>
        <end position="75"/>
    </location>
</feature>
<evidence type="ECO:0000313" key="2">
    <source>
        <dbReference type="EMBL" id="VEL37199.1"/>
    </source>
</evidence>
<organism evidence="2 3">
    <name type="scientific">Protopolystoma xenopodis</name>
    <dbReference type="NCBI Taxonomy" id="117903"/>
    <lineage>
        <taxon>Eukaryota</taxon>
        <taxon>Metazoa</taxon>
        <taxon>Spiralia</taxon>
        <taxon>Lophotrochozoa</taxon>
        <taxon>Platyhelminthes</taxon>
        <taxon>Monogenea</taxon>
        <taxon>Polyopisthocotylea</taxon>
        <taxon>Polystomatidea</taxon>
        <taxon>Polystomatidae</taxon>
        <taxon>Protopolystoma</taxon>
    </lineage>
</organism>
<evidence type="ECO:0000313" key="3">
    <source>
        <dbReference type="Proteomes" id="UP000784294"/>
    </source>
</evidence>